<proteinExistence type="predicted"/>
<name>A0A7W8YWS8_9SPHI</name>
<sequence>MDGLEKPFPKKMPTDGFSVNAKAKTKEQCGQAFLQAANERGDKSYFLLCS</sequence>
<dbReference type="AlphaFoldDB" id="A0A7W8YWS8"/>
<protein>
    <submittedName>
        <fullName evidence="1">Uncharacterized protein</fullName>
    </submittedName>
</protein>
<dbReference type="Proteomes" id="UP000537718">
    <property type="component" value="Unassembled WGS sequence"/>
</dbReference>
<accession>A0A7W8YWS8</accession>
<organism evidence="1 2">
    <name type="scientific">Pedobacter cryoconitis</name>
    <dbReference type="NCBI Taxonomy" id="188932"/>
    <lineage>
        <taxon>Bacteria</taxon>
        <taxon>Pseudomonadati</taxon>
        <taxon>Bacteroidota</taxon>
        <taxon>Sphingobacteriia</taxon>
        <taxon>Sphingobacteriales</taxon>
        <taxon>Sphingobacteriaceae</taxon>
        <taxon>Pedobacter</taxon>
    </lineage>
</organism>
<evidence type="ECO:0000313" key="2">
    <source>
        <dbReference type="Proteomes" id="UP000537718"/>
    </source>
</evidence>
<reference evidence="1 2" key="1">
    <citation type="submission" date="2020-08" db="EMBL/GenBank/DDBJ databases">
        <title>Genomic Encyclopedia of Type Strains, Phase IV (KMG-V): Genome sequencing to study the core and pangenomes of soil and plant-associated prokaryotes.</title>
        <authorList>
            <person name="Whitman W."/>
        </authorList>
    </citation>
    <scope>NUCLEOTIDE SEQUENCE [LARGE SCALE GENOMIC DNA]</scope>
    <source>
        <strain evidence="1 2">MP7CTX6</strain>
    </source>
</reference>
<evidence type="ECO:0000313" key="1">
    <source>
        <dbReference type="EMBL" id="MBB5623201.1"/>
    </source>
</evidence>
<dbReference type="EMBL" id="JACHCF010000011">
    <property type="protein sequence ID" value="MBB5623201.1"/>
    <property type="molecule type" value="Genomic_DNA"/>
</dbReference>
<comment type="caution">
    <text evidence="1">The sequence shown here is derived from an EMBL/GenBank/DDBJ whole genome shotgun (WGS) entry which is preliminary data.</text>
</comment>
<gene>
    <name evidence="1" type="ORF">HDE69_004284</name>
</gene>